<reference evidence="9 10" key="1">
    <citation type="journal article" date="2021" name="BMC Genomics">
        <title>Genome-resolved metagenome and metatranscriptome analyses of thermophilic composting reveal key bacterial players and their metabolic interactions.</title>
        <authorList>
            <person name="Braga L.P.P."/>
            <person name="Pereira R.V."/>
            <person name="Martins L.F."/>
            <person name="Moura L.M.S."/>
            <person name="Sanchez F.B."/>
            <person name="Patane J.S.L."/>
            <person name="da Silva A.M."/>
            <person name="Setubal J.C."/>
        </authorList>
    </citation>
    <scope>NUCLEOTIDE SEQUENCE [LARGE SCALE GENOMIC DNA]</scope>
    <source>
        <strain evidence="9">ZC4RG45</strain>
    </source>
</reference>
<comment type="similarity">
    <text evidence="2">Belongs to the binding-protein-dependent transport system permease family. FecCD subfamily.</text>
</comment>
<evidence type="ECO:0000256" key="1">
    <source>
        <dbReference type="ARBA" id="ARBA00004651"/>
    </source>
</evidence>
<dbReference type="PANTHER" id="PTHR30472">
    <property type="entry name" value="FERRIC ENTEROBACTIN TRANSPORT SYSTEM PERMEASE PROTEIN"/>
    <property type="match status" value="1"/>
</dbReference>
<evidence type="ECO:0000313" key="10">
    <source>
        <dbReference type="Proteomes" id="UP000249324"/>
    </source>
</evidence>
<accession>A0ABD6FCG3</accession>
<sequence>TDYVIFEERLPRLLTALAAGAAFGASGALFQSLTRNPLGSPDIIGFTAGASTGALAAFLLVGTTLQFVATGAIIGGLASAVVVYGLAYRRGTTSYRLVLIGVAVQLLLLSTNTFLLMRADVLDAQSASWWLVGSLNGRDYGYAAIAGAAVVLLLPIALLLHRRCLMLELGDTSARTLGVPVERSRLAVATVGVGLAAGATASVGPIAFVALAAPQLARRLTTATGPGVLPAALMGALLLSVSDLIAQHGLGKDQAPVGVVSSCLGGAYLIWMLSRTRQGG</sequence>
<evidence type="ECO:0000313" key="9">
    <source>
        <dbReference type="EMBL" id="MFO7191622.1"/>
    </source>
</evidence>
<feature type="transmembrane region" description="Helical" evidence="8">
    <location>
        <begin position="95"/>
        <end position="117"/>
    </location>
</feature>
<protein>
    <submittedName>
        <fullName evidence="9">Iron chelate uptake ABC transporter family permease subunit</fullName>
    </submittedName>
</protein>
<dbReference type="Gene3D" id="1.10.3470.10">
    <property type="entry name" value="ABC transporter involved in vitamin B12 uptake, BtuC"/>
    <property type="match status" value="1"/>
</dbReference>
<evidence type="ECO:0000256" key="6">
    <source>
        <dbReference type="ARBA" id="ARBA00022989"/>
    </source>
</evidence>
<feature type="transmembrane region" description="Helical" evidence="8">
    <location>
        <begin position="43"/>
        <end position="61"/>
    </location>
</feature>
<feature type="transmembrane region" description="Helical" evidence="8">
    <location>
        <begin position="225"/>
        <end position="245"/>
    </location>
</feature>
<comment type="subcellular location">
    <subcellularLocation>
        <location evidence="1">Cell membrane</location>
        <topology evidence="1">Multi-pass membrane protein</topology>
    </subcellularLocation>
</comment>
<evidence type="ECO:0000256" key="8">
    <source>
        <dbReference type="SAM" id="Phobius"/>
    </source>
</evidence>
<dbReference type="PANTHER" id="PTHR30472:SF24">
    <property type="entry name" value="FERRIC ENTEROBACTIN TRANSPORT SYSTEM PERMEASE PROTEIN FEPG"/>
    <property type="match status" value="1"/>
</dbReference>
<evidence type="ECO:0000256" key="4">
    <source>
        <dbReference type="ARBA" id="ARBA00022475"/>
    </source>
</evidence>
<dbReference type="SUPFAM" id="SSF81345">
    <property type="entry name" value="ABC transporter involved in vitamin B12 uptake, BtuC"/>
    <property type="match status" value="1"/>
</dbReference>
<keyword evidence="3" id="KW-0813">Transport</keyword>
<dbReference type="InterPro" id="IPR000522">
    <property type="entry name" value="ABC_transptr_permease_BtuC"/>
</dbReference>
<organism evidence="9 10">
    <name type="scientific">Thermocrispum agreste</name>
    <dbReference type="NCBI Taxonomy" id="37925"/>
    <lineage>
        <taxon>Bacteria</taxon>
        <taxon>Bacillati</taxon>
        <taxon>Actinomycetota</taxon>
        <taxon>Actinomycetes</taxon>
        <taxon>Pseudonocardiales</taxon>
        <taxon>Pseudonocardiaceae</taxon>
        <taxon>Thermocrispum</taxon>
    </lineage>
</organism>
<dbReference type="EMBL" id="QGUI02000039">
    <property type="protein sequence ID" value="MFO7191622.1"/>
    <property type="molecule type" value="Genomic_DNA"/>
</dbReference>
<comment type="caution">
    <text evidence="9">The sequence shown here is derived from an EMBL/GenBank/DDBJ whole genome shotgun (WGS) entry which is preliminary data.</text>
</comment>
<evidence type="ECO:0000256" key="2">
    <source>
        <dbReference type="ARBA" id="ARBA00007935"/>
    </source>
</evidence>
<name>A0ABD6FCG3_9PSEU</name>
<keyword evidence="7 8" id="KW-0472">Membrane</keyword>
<keyword evidence="4" id="KW-1003">Cell membrane</keyword>
<evidence type="ECO:0000256" key="7">
    <source>
        <dbReference type="ARBA" id="ARBA00023136"/>
    </source>
</evidence>
<dbReference type="AlphaFoldDB" id="A0ABD6FCG3"/>
<dbReference type="Proteomes" id="UP000249324">
    <property type="component" value="Unassembled WGS sequence"/>
</dbReference>
<proteinExistence type="inferred from homology"/>
<dbReference type="GO" id="GO:0005886">
    <property type="term" value="C:plasma membrane"/>
    <property type="evidence" value="ECO:0007669"/>
    <property type="project" value="UniProtKB-SubCell"/>
</dbReference>
<feature type="non-terminal residue" evidence="9">
    <location>
        <position position="1"/>
    </location>
</feature>
<dbReference type="InterPro" id="IPR037294">
    <property type="entry name" value="ABC_BtuC-like"/>
</dbReference>
<feature type="transmembrane region" description="Helical" evidence="8">
    <location>
        <begin position="186"/>
        <end position="213"/>
    </location>
</feature>
<keyword evidence="5 8" id="KW-0812">Transmembrane</keyword>
<feature type="transmembrane region" description="Helical" evidence="8">
    <location>
        <begin position="67"/>
        <end position="88"/>
    </location>
</feature>
<dbReference type="Pfam" id="PF01032">
    <property type="entry name" value="FecCD"/>
    <property type="match status" value="1"/>
</dbReference>
<keyword evidence="6 8" id="KW-1133">Transmembrane helix</keyword>
<feature type="transmembrane region" description="Helical" evidence="8">
    <location>
        <begin position="257"/>
        <end position="274"/>
    </location>
</feature>
<gene>
    <name evidence="9" type="ORF">DIU77_005215</name>
</gene>
<evidence type="ECO:0000256" key="5">
    <source>
        <dbReference type="ARBA" id="ARBA00022692"/>
    </source>
</evidence>
<dbReference type="CDD" id="cd06550">
    <property type="entry name" value="TM_ABC_iron-siderophores_like"/>
    <property type="match status" value="1"/>
</dbReference>
<feature type="transmembrane region" description="Helical" evidence="8">
    <location>
        <begin position="12"/>
        <end position="31"/>
    </location>
</feature>
<evidence type="ECO:0000256" key="3">
    <source>
        <dbReference type="ARBA" id="ARBA00022448"/>
    </source>
</evidence>
<feature type="transmembrane region" description="Helical" evidence="8">
    <location>
        <begin position="140"/>
        <end position="160"/>
    </location>
</feature>